<accession>A0A937W6K4</accession>
<dbReference type="PANTHER" id="PTHR43156:SF2">
    <property type="entry name" value="STAGE II SPORULATION PROTEIN E"/>
    <property type="match status" value="1"/>
</dbReference>
<dbReference type="GO" id="GO:0016791">
    <property type="term" value="F:phosphatase activity"/>
    <property type="evidence" value="ECO:0007669"/>
    <property type="project" value="TreeGrafter"/>
</dbReference>
<name>A0A937W6K4_UNCTE</name>
<dbReference type="Proteomes" id="UP000712673">
    <property type="component" value="Unassembled WGS sequence"/>
</dbReference>
<evidence type="ECO:0000256" key="1">
    <source>
        <dbReference type="ARBA" id="ARBA00022801"/>
    </source>
</evidence>
<feature type="domain" description="PPM-type phosphatase" evidence="2">
    <location>
        <begin position="5"/>
        <end position="190"/>
    </location>
</feature>
<protein>
    <submittedName>
        <fullName evidence="3">Serine/threonine-protein phosphatase</fullName>
    </submittedName>
</protein>
<dbReference type="SUPFAM" id="SSF81606">
    <property type="entry name" value="PP2C-like"/>
    <property type="match status" value="1"/>
</dbReference>
<dbReference type="InterPro" id="IPR001932">
    <property type="entry name" value="PPM-type_phosphatase-like_dom"/>
</dbReference>
<dbReference type="Gene3D" id="3.60.40.10">
    <property type="entry name" value="PPM-type phosphatase domain"/>
    <property type="match status" value="1"/>
</dbReference>
<keyword evidence="1" id="KW-0378">Hydrolase</keyword>
<dbReference type="InterPro" id="IPR052016">
    <property type="entry name" value="Bact_Sigma-Reg"/>
</dbReference>
<evidence type="ECO:0000259" key="2">
    <source>
        <dbReference type="SMART" id="SM00331"/>
    </source>
</evidence>
<dbReference type="EMBL" id="VGLS01000748">
    <property type="protein sequence ID" value="MBM3225986.1"/>
    <property type="molecule type" value="Genomic_DNA"/>
</dbReference>
<comment type="caution">
    <text evidence="3">The sequence shown here is derived from an EMBL/GenBank/DDBJ whole genome shotgun (WGS) entry which is preliminary data.</text>
</comment>
<dbReference type="InterPro" id="IPR036457">
    <property type="entry name" value="PPM-type-like_dom_sf"/>
</dbReference>
<dbReference type="Pfam" id="PF07228">
    <property type="entry name" value="SpoIIE"/>
    <property type="match status" value="1"/>
</dbReference>
<dbReference type="PANTHER" id="PTHR43156">
    <property type="entry name" value="STAGE II SPORULATION PROTEIN E-RELATED"/>
    <property type="match status" value="1"/>
</dbReference>
<evidence type="ECO:0000313" key="4">
    <source>
        <dbReference type="Proteomes" id="UP000712673"/>
    </source>
</evidence>
<sequence>MRNLLIKFDKFCPSTRAISKTLCKSMALRGHVPLDVLMTAVNQEIARDNPEELFITAIAGILDIHTGALELCSAGHESPILLRHGAEPCALSVTGGPPLCMLEDFVYPSETLQLQSGDLLLLMTDGVTEAQDMALTLYGIQRVLAYCRTIQDTPEPWSVVTLVQGLYDAVKDFERDTEPADDITIMMLRYTTPTLPIQG</sequence>
<gene>
    <name evidence="3" type="ORF">FJZ47_19620</name>
</gene>
<dbReference type="AlphaFoldDB" id="A0A937W6K4"/>
<dbReference type="SMART" id="SM00331">
    <property type="entry name" value="PP2C_SIG"/>
    <property type="match status" value="1"/>
</dbReference>
<proteinExistence type="predicted"/>
<evidence type="ECO:0000313" key="3">
    <source>
        <dbReference type="EMBL" id="MBM3225986.1"/>
    </source>
</evidence>
<reference evidence="3" key="1">
    <citation type="submission" date="2019-03" db="EMBL/GenBank/DDBJ databases">
        <title>Lake Tanganyika Metagenome-Assembled Genomes (MAGs).</title>
        <authorList>
            <person name="Tran P."/>
        </authorList>
    </citation>
    <scope>NUCLEOTIDE SEQUENCE</scope>
    <source>
        <strain evidence="3">K_DeepCast_65m_m2_066</strain>
    </source>
</reference>
<organism evidence="3 4">
    <name type="scientific">Tectimicrobiota bacterium</name>
    <dbReference type="NCBI Taxonomy" id="2528274"/>
    <lineage>
        <taxon>Bacteria</taxon>
        <taxon>Pseudomonadati</taxon>
        <taxon>Nitrospinota/Tectimicrobiota group</taxon>
        <taxon>Candidatus Tectimicrobiota</taxon>
    </lineage>
</organism>